<dbReference type="InterPro" id="IPR015943">
    <property type="entry name" value="WD40/YVTN_repeat-like_dom_sf"/>
</dbReference>
<dbReference type="PROSITE" id="PS50896">
    <property type="entry name" value="LISH"/>
    <property type="match status" value="1"/>
</dbReference>
<accession>A0AAF0Q424</accession>
<dbReference type="SUPFAM" id="SSF50978">
    <property type="entry name" value="WD40 repeat-like"/>
    <property type="match status" value="1"/>
</dbReference>
<proteinExistence type="predicted"/>
<dbReference type="SMART" id="SM00320">
    <property type="entry name" value="WD40"/>
    <property type="match status" value="6"/>
</dbReference>
<dbReference type="GO" id="GO:0003714">
    <property type="term" value="F:transcription corepressor activity"/>
    <property type="evidence" value="ECO:0007669"/>
    <property type="project" value="InterPro"/>
</dbReference>
<dbReference type="PANTHER" id="PTHR44376:SF8">
    <property type="entry name" value="TRANSCRIPTIONAL COREPRESSOR LEUNIG-LIKE"/>
    <property type="match status" value="1"/>
</dbReference>
<gene>
    <name evidence="2" type="ORF">MTR67_009393</name>
</gene>
<dbReference type="CDD" id="cd00200">
    <property type="entry name" value="WD40"/>
    <property type="match status" value="1"/>
</dbReference>
<name>A0AAF0Q424_SOLVR</name>
<dbReference type="InterPro" id="IPR036322">
    <property type="entry name" value="WD40_repeat_dom_sf"/>
</dbReference>
<reference evidence="2" key="1">
    <citation type="submission" date="2023-08" db="EMBL/GenBank/DDBJ databases">
        <title>A de novo genome assembly of Solanum verrucosum Schlechtendal, a Mexican diploid species geographically isolated from the other diploid A-genome species in potato relatives.</title>
        <authorList>
            <person name="Hosaka K."/>
        </authorList>
    </citation>
    <scope>NUCLEOTIDE SEQUENCE</scope>
    <source>
        <tissue evidence="2">Young leaves</tissue>
    </source>
</reference>
<feature type="repeat" description="WD" evidence="1">
    <location>
        <begin position="852"/>
        <end position="884"/>
    </location>
</feature>
<dbReference type="Pfam" id="PF00400">
    <property type="entry name" value="WD40"/>
    <property type="match status" value="5"/>
</dbReference>
<evidence type="ECO:0000313" key="2">
    <source>
        <dbReference type="EMBL" id="WMV16008.1"/>
    </source>
</evidence>
<feature type="repeat" description="WD" evidence="1">
    <location>
        <begin position="642"/>
        <end position="684"/>
    </location>
</feature>
<dbReference type="InterPro" id="IPR001680">
    <property type="entry name" value="WD40_rpt"/>
</dbReference>
<feature type="repeat" description="WD" evidence="1">
    <location>
        <begin position="558"/>
        <end position="599"/>
    </location>
</feature>
<keyword evidence="3" id="KW-1185">Reference proteome</keyword>
<dbReference type="Gene3D" id="2.130.10.10">
    <property type="entry name" value="YVTN repeat-like/Quinoprotein amine dehydrogenase"/>
    <property type="match status" value="2"/>
</dbReference>
<protein>
    <submittedName>
        <fullName evidence="2">Uncharacterized protein</fullName>
    </submittedName>
</protein>
<dbReference type="PROSITE" id="PS50294">
    <property type="entry name" value="WD_REPEATS_REGION"/>
    <property type="match status" value="2"/>
</dbReference>
<dbReference type="PROSITE" id="PS50082">
    <property type="entry name" value="WD_REPEATS_2"/>
    <property type="match status" value="4"/>
</dbReference>
<dbReference type="AlphaFoldDB" id="A0AAF0Q424"/>
<dbReference type="PANTHER" id="PTHR44376">
    <property type="entry name" value="TRANSCRIPTIONAL REGULATOR OF FILAMENTOUS GROWTH FLO8"/>
    <property type="match status" value="1"/>
</dbReference>
<sequence>MAIMASLEAQRSLELAILDYMSKRGFHRTSEAFSNEIHTNQNLVAINSPHEAFLQAWWGVTCGPFLCPVRSSLTGANVSTVMPESSSPDIMDPGLSALLSSFDASYLSLDLSPQRDMTSGLHLPEMSEMGDMLPLASNAGYQMQQMPTVPAEWNARVDIPGANLGGPMRMETNLHAATNALPDLPELSDAGNEYSIRRLLILLDTKDEADEVHDLFGFAVCWTRMHIIEEVSVIQDSVERENRSNDFSRDGEYLVGLLDILSSENTGQTPYGSFYRDTCSTVTSVPVSQCSDNEAQLEAIIKCLIVVVLNLDQVQHFLKYFPVKLSYFKVYLSVSGQLSFNQGPSDFTKVKLEAQRNNKSLQQASHQGWPSVDVGSVPPVISHQAVRPSVIVPTRKEQFPRSTSFAQQNVLPSVAVQTWDKLRLPAPASSGDLFCMLTLADSSVKDAGMLGETNLRIPENLPADQQIGGIMRRSGKQPVVQEHRNQLGLQSSNKSGIKRKTPLSSLEPVGKEKTTVASFAAPARTQAEWKGASSVLGTILEASLHIYEGNSLKAISNLHTKTSKLLCCHFNSEGELLAAAGHDKKVLIWKLGTNNVYSGEGHAHHVTDIRFRPHSTVFATSSFDRTVKIWDAAKPSNPFQNLVGHVEHVMSTDFHPTKLGLLSSCDTSNDIRLWDVSRGECKLIFKGGSRHVRFQPRLGDFLASSSGNVINIFDVETSSIQKKLQGHVKDIRSMCWHMSGKYLASVSEDSARIWSVSDGKCLYELCSGGNKFQSCTFHPEYIQVLVIGSFEWFELGTSMLEVSSLKPLASESKGFAFWVKLVAPGLPSAGYLSYVFLELWNPFCQSSITQSCSAHTDIITSLAGSPLDGTIASVSHDQWIKIWT</sequence>
<evidence type="ECO:0000256" key="1">
    <source>
        <dbReference type="PROSITE-ProRule" id="PRU00221"/>
    </source>
</evidence>
<evidence type="ECO:0000313" key="3">
    <source>
        <dbReference type="Proteomes" id="UP001234989"/>
    </source>
</evidence>
<keyword evidence="1" id="KW-0853">WD repeat</keyword>
<dbReference type="EMBL" id="CP133613">
    <property type="protein sequence ID" value="WMV16008.1"/>
    <property type="molecule type" value="Genomic_DNA"/>
</dbReference>
<feature type="repeat" description="WD" evidence="1">
    <location>
        <begin position="599"/>
        <end position="631"/>
    </location>
</feature>
<organism evidence="2 3">
    <name type="scientific">Solanum verrucosum</name>
    <dbReference type="NCBI Taxonomy" id="315347"/>
    <lineage>
        <taxon>Eukaryota</taxon>
        <taxon>Viridiplantae</taxon>
        <taxon>Streptophyta</taxon>
        <taxon>Embryophyta</taxon>
        <taxon>Tracheophyta</taxon>
        <taxon>Spermatophyta</taxon>
        <taxon>Magnoliopsida</taxon>
        <taxon>eudicotyledons</taxon>
        <taxon>Gunneridae</taxon>
        <taxon>Pentapetalae</taxon>
        <taxon>asterids</taxon>
        <taxon>lamiids</taxon>
        <taxon>Solanales</taxon>
        <taxon>Solanaceae</taxon>
        <taxon>Solanoideae</taxon>
        <taxon>Solaneae</taxon>
        <taxon>Solanum</taxon>
    </lineage>
</organism>
<dbReference type="InterPro" id="IPR044716">
    <property type="entry name" value="LEUNIG-like"/>
</dbReference>
<dbReference type="Proteomes" id="UP001234989">
    <property type="component" value="Chromosome 2"/>
</dbReference>
<dbReference type="InterPro" id="IPR006594">
    <property type="entry name" value="LisH"/>
</dbReference>